<evidence type="ECO:0000313" key="1">
    <source>
        <dbReference type="EMBL" id="MCB6184218.1"/>
    </source>
</evidence>
<keyword evidence="2" id="KW-1185">Reference proteome</keyword>
<dbReference type="RefSeq" id="WP_227181030.1">
    <property type="nucleotide sequence ID" value="NZ_JAJBZT010000006.1"/>
</dbReference>
<reference evidence="1" key="1">
    <citation type="submission" date="2021-10" db="EMBL/GenBank/DDBJ databases">
        <title>The complete genome sequence of Leeia sp. TBRC 13508.</title>
        <authorList>
            <person name="Charoenyingcharoen P."/>
            <person name="Yukphan P."/>
        </authorList>
    </citation>
    <scope>NUCLEOTIDE SEQUENCE</scope>
    <source>
        <strain evidence="1">TBRC 13508</strain>
    </source>
</reference>
<dbReference type="EMBL" id="JAJBZT010000006">
    <property type="protein sequence ID" value="MCB6184218.1"/>
    <property type="molecule type" value="Genomic_DNA"/>
</dbReference>
<evidence type="ECO:0008006" key="3">
    <source>
        <dbReference type="Google" id="ProtNLM"/>
    </source>
</evidence>
<dbReference type="Proteomes" id="UP001165395">
    <property type="component" value="Unassembled WGS sequence"/>
</dbReference>
<evidence type="ECO:0000313" key="2">
    <source>
        <dbReference type="Proteomes" id="UP001165395"/>
    </source>
</evidence>
<proteinExistence type="predicted"/>
<accession>A0ABS8D9D0</accession>
<comment type="caution">
    <text evidence="1">The sequence shown here is derived from an EMBL/GenBank/DDBJ whole genome shotgun (WGS) entry which is preliminary data.</text>
</comment>
<sequence>MSNVIPIRVSNNRVLKQIETQKPAMATTVPLLRNAYLNYHAHKGHPAALVPLTLTEAERNALYDIYQGETQKYEVKWIGKFRNAPNQTYCPLCGSPNPSQLEHYLPRAHYPEFTLLSWNLVPTCAICNPKRGHHAHAPMEEMTLVHPYYEEMLFTQNLFSVLIVPPFSAVSFVPVTCPGPFSQKIIRRLERQIEICFDKEKLNRWLANKLWKEMHAELSGIATQKDAMAKIVNKLKIYQKTTGSNSWDSIFFRGLIADDNAVQWLCNTPSDILY</sequence>
<gene>
    <name evidence="1" type="ORF">LIN78_11740</name>
</gene>
<protein>
    <recommendedName>
        <fullName evidence="3">HNH endonuclease</fullName>
    </recommendedName>
</protein>
<name>A0ABS8D9D0_9NEIS</name>
<dbReference type="Gene3D" id="1.10.30.50">
    <property type="match status" value="1"/>
</dbReference>
<organism evidence="1 2">
    <name type="scientific">Leeia speluncae</name>
    <dbReference type="NCBI Taxonomy" id="2884804"/>
    <lineage>
        <taxon>Bacteria</taxon>
        <taxon>Pseudomonadati</taxon>
        <taxon>Pseudomonadota</taxon>
        <taxon>Betaproteobacteria</taxon>
        <taxon>Neisseriales</taxon>
        <taxon>Leeiaceae</taxon>
        <taxon>Leeia</taxon>
    </lineage>
</organism>